<proteinExistence type="predicted"/>
<comment type="caution">
    <text evidence="1">The sequence shown here is derived from an EMBL/GenBank/DDBJ whole genome shotgun (WGS) entry which is preliminary data.</text>
</comment>
<dbReference type="AlphaFoldDB" id="A0A835JKJ3"/>
<dbReference type="OrthoDB" id="9990610at2759"/>
<dbReference type="Proteomes" id="UP000657918">
    <property type="component" value="Unassembled WGS sequence"/>
</dbReference>
<reference evidence="1 2" key="1">
    <citation type="submission" date="2020-10" db="EMBL/GenBank/DDBJ databases">
        <title>Plant Genome Project.</title>
        <authorList>
            <person name="Zhang R.-G."/>
        </authorList>
    </citation>
    <scope>NUCLEOTIDE SEQUENCE [LARGE SCALE GENOMIC DNA]</scope>
    <source>
        <strain evidence="1">FAFU-HL-1</strain>
        <tissue evidence="1">Leaf</tissue>
    </source>
</reference>
<gene>
    <name evidence="1" type="ORF">SADUNF_Sadunf12G0104000</name>
</gene>
<organism evidence="1 2">
    <name type="scientific">Salix dunnii</name>
    <dbReference type="NCBI Taxonomy" id="1413687"/>
    <lineage>
        <taxon>Eukaryota</taxon>
        <taxon>Viridiplantae</taxon>
        <taxon>Streptophyta</taxon>
        <taxon>Embryophyta</taxon>
        <taxon>Tracheophyta</taxon>
        <taxon>Spermatophyta</taxon>
        <taxon>Magnoliopsida</taxon>
        <taxon>eudicotyledons</taxon>
        <taxon>Gunneridae</taxon>
        <taxon>Pentapetalae</taxon>
        <taxon>rosids</taxon>
        <taxon>fabids</taxon>
        <taxon>Malpighiales</taxon>
        <taxon>Salicaceae</taxon>
        <taxon>Saliceae</taxon>
        <taxon>Salix</taxon>
    </lineage>
</organism>
<evidence type="ECO:0000313" key="1">
    <source>
        <dbReference type="EMBL" id="KAF9671953.1"/>
    </source>
</evidence>
<dbReference type="EMBL" id="JADGMS010000012">
    <property type="protein sequence ID" value="KAF9671953.1"/>
    <property type="molecule type" value="Genomic_DNA"/>
</dbReference>
<protein>
    <submittedName>
        <fullName evidence="1">Uncharacterized protein</fullName>
    </submittedName>
</protein>
<evidence type="ECO:0000313" key="2">
    <source>
        <dbReference type="Proteomes" id="UP000657918"/>
    </source>
</evidence>
<accession>A0A835JKJ3</accession>
<sequence>MINGHFTFGLNVDALGLFREAIKEGVVRNSKGFVYVLNLCSGRLDFEFGRQVHARVVKGGESHAASKVSQQTPFRDAGSWTAIISCHARFTPNVDLYQRRVKFLTACWRGILAEPSKLMHRMQAEGIQVDDHVSATVDSHRQITSFKLFHC</sequence>
<keyword evidence="2" id="KW-1185">Reference proteome</keyword>
<name>A0A835JKJ3_9ROSI</name>